<dbReference type="AlphaFoldDB" id="A0A1J5PTK1"/>
<evidence type="ECO:0000256" key="5">
    <source>
        <dbReference type="ARBA" id="ARBA00049880"/>
    </source>
</evidence>
<evidence type="ECO:0000256" key="2">
    <source>
        <dbReference type="ARBA" id="ARBA00022649"/>
    </source>
</evidence>
<gene>
    <name evidence="7" type="ORF">GALL_498000</name>
</gene>
<evidence type="ECO:0000256" key="1">
    <source>
        <dbReference type="ARBA" id="ARBA00022491"/>
    </source>
</evidence>
<evidence type="ECO:0000256" key="3">
    <source>
        <dbReference type="ARBA" id="ARBA00022679"/>
    </source>
</evidence>
<sequence length="167" mass="18559">MTVRIERLADHHQRTGFDCGEPALNEFLLRQANQLNRKGFGKTYVALADDGFTVTGFVTVSAGQVQTRQLPTHLKLLRYPAPVLRVGRLAVSTREQGRGICQNLMAFALQLAFEFSQQVGLYAVIVDAKQDQSKVFYESLGFTATLDDPLCLFLPISTLQKVRSGPQ</sequence>
<dbReference type="EMBL" id="MLJW01005210">
    <property type="protein sequence ID" value="OIQ68603.1"/>
    <property type="molecule type" value="Genomic_DNA"/>
</dbReference>
<dbReference type="PANTHER" id="PTHR36449:SF1">
    <property type="entry name" value="ACETYLTRANSFERASE"/>
    <property type="match status" value="1"/>
</dbReference>
<dbReference type="InterPro" id="IPR016181">
    <property type="entry name" value="Acyl_CoA_acyltransferase"/>
</dbReference>
<dbReference type="InterPro" id="IPR000182">
    <property type="entry name" value="GNAT_dom"/>
</dbReference>
<keyword evidence="2" id="KW-1277">Toxin-antitoxin system</keyword>
<dbReference type="SUPFAM" id="SSF55729">
    <property type="entry name" value="Acyl-CoA N-acyltransferases (Nat)"/>
    <property type="match status" value="1"/>
</dbReference>
<feature type="domain" description="N-acetyltransferase" evidence="6">
    <location>
        <begin position="43"/>
        <end position="143"/>
    </location>
</feature>
<evidence type="ECO:0000313" key="7">
    <source>
        <dbReference type="EMBL" id="OIQ68603.1"/>
    </source>
</evidence>
<name>A0A1J5PTK1_9ZZZZ</name>
<comment type="catalytic activity">
    <reaction evidence="5">
        <text>glycyl-tRNA(Gly) + acetyl-CoA = N-acetylglycyl-tRNA(Gly) + CoA + H(+)</text>
        <dbReference type="Rhea" id="RHEA:81867"/>
        <dbReference type="Rhea" id="RHEA-COMP:9683"/>
        <dbReference type="Rhea" id="RHEA-COMP:19766"/>
        <dbReference type="ChEBI" id="CHEBI:15378"/>
        <dbReference type="ChEBI" id="CHEBI:57287"/>
        <dbReference type="ChEBI" id="CHEBI:57288"/>
        <dbReference type="ChEBI" id="CHEBI:78522"/>
        <dbReference type="ChEBI" id="CHEBI:232036"/>
    </reaction>
</comment>
<evidence type="ECO:0000259" key="6">
    <source>
        <dbReference type="Pfam" id="PF13508"/>
    </source>
</evidence>
<dbReference type="GO" id="GO:0016747">
    <property type="term" value="F:acyltransferase activity, transferring groups other than amino-acyl groups"/>
    <property type="evidence" value="ECO:0007669"/>
    <property type="project" value="InterPro"/>
</dbReference>
<dbReference type="PANTHER" id="PTHR36449">
    <property type="entry name" value="ACETYLTRANSFERASE-RELATED"/>
    <property type="match status" value="1"/>
</dbReference>
<keyword evidence="4" id="KW-0012">Acyltransferase</keyword>
<organism evidence="7">
    <name type="scientific">mine drainage metagenome</name>
    <dbReference type="NCBI Taxonomy" id="410659"/>
    <lineage>
        <taxon>unclassified sequences</taxon>
        <taxon>metagenomes</taxon>
        <taxon>ecological metagenomes</taxon>
    </lineage>
</organism>
<reference evidence="7" key="1">
    <citation type="submission" date="2016-10" db="EMBL/GenBank/DDBJ databases">
        <title>Sequence of Gallionella enrichment culture.</title>
        <authorList>
            <person name="Poehlein A."/>
            <person name="Muehling M."/>
            <person name="Daniel R."/>
        </authorList>
    </citation>
    <scope>NUCLEOTIDE SEQUENCE</scope>
</reference>
<dbReference type="Pfam" id="PF13508">
    <property type="entry name" value="Acetyltransf_7"/>
    <property type="match status" value="1"/>
</dbReference>
<keyword evidence="3 7" id="KW-0808">Transferase</keyword>
<proteinExistence type="predicted"/>
<accession>A0A1J5PTK1</accession>
<evidence type="ECO:0000256" key="4">
    <source>
        <dbReference type="ARBA" id="ARBA00023315"/>
    </source>
</evidence>
<protein>
    <submittedName>
        <fullName evidence="7">Acetyltransferase (GNAT) family protein</fullName>
    </submittedName>
</protein>
<keyword evidence="1" id="KW-0678">Repressor</keyword>
<dbReference type="Gene3D" id="3.40.630.30">
    <property type="match status" value="1"/>
</dbReference>
<comment type="caution">
    <text evidence="7">The sequence shown here is derived from an EMBL/GenBank/DDBJ whole genome shotgun (WGS) entry which is preliminary data.</text>
</comment>